<name>A0A094W8W2_9BACT</name>
<dbReference type="EMBL" id="JPGK01000004">
    <property type="protein sequence ID" value="KGA93963.1"/>
    <property type="molecule type" value="Genomic_DNA"/>
</dbReference>
<organism evidence="1 2">
    <name type="scientific">Leptospirillum ferriphilum</name>
    <dbReference type="NCBI Taxonomy" id="178606"/>
    <lineage>
        <taxon>Bacteria</taxon>
        <taxon>Pseudomonadati</taxon>
        <taxon>Nitrospirota</taxon>
        <taxon>Nitrospiria</taxon>
        <taxon>Nitrospirales</taxon>
        <taxon>Nitrospiraceae</taxon>
        <taxon>Leptospirillum</taxon>
    </lineage>
</organism>
<sequence>MENREDRTQGKRNLNRKMKALQKVLALPLILGYVPKHCCTSC</sequence>
<accession>A0A094W8W2</accession>
<comment type="caution">
    <text evidence="1">The sequence shown here is derived from an EMBL/GenBank/DDBJ whole genome shotgun (WGS) entry which is preliminary data.</text>
</comment>
<evidence type="ECO:0000313" key="1">
    <source>
        <dbReference type="EMBL" id="KGA93963.1"/>
    </source>
</evidence>
<evidence type="ECO:0000313" key="2">
    <source>
        <dbReference type="Proteomes" id="UP000029452"/>
    </source>
</evidence>
<reference evidence="1 2" key="1">
    <citation type="submission" date="2014-06" db="EMBL/GenBank/DDBJ databases">
        <title>Draft genome sequence of iron oxidizing acidophile Leptospirillum ferriphilum DSM14647.</title>
        <authorList>
            <person name="Cardenas J.P."/>
            <person name="Lazcano M."/>
            <person name="Ossandon F.J."/>
            <person name="Corbett M."/>
            <person name="Holmes D.S."/>
            <person name="Watkin E."/>
        </authorList>
    </citation>
    <scope>NUCLEOTIDE SEQUENCE [LARGE SCALE GENOMIC DNA]</scope>
    <source>
        <strain evidence="1 2">DSM 14647</strain>
    </source>
</reference>
<protein>
    <submittedName>
        <fullName evidence="1">Uncharacterized protein</fullName>
    </submittedName>
</protein>
<proteinExistence type="predicted"/>
<dbReference type="AlphaFoldDB" id="A0A094W8W2"/>
<dbReference type="Proteomes" id="UP000029452">
    <property type="component" value="Unassembled WGS sequence"/>
</dbReference>
<gene>
    <name evidence="1" type="ORF">LptCag_0589</name>
</gene>
<dbReference type="PATRIC" id="fig|178606.4.peg.1120"/>